<comment type="caution">
    <text evidence="4">The sequence shown here is derived from an EMBL/GenBank/DDBJ whole genome shotgun (WGS) entry which is preliminary data.</text>
</comment>
<dbReference type="Proteomes" id="UP000050929">
    <property type="component" value="Unassembled WGS sequence"/>
</dbReference>
<keyword evidence="2" id="KW-0378">Hydrolase</keyword>
<evidence type="ECO:0000259" key="3">
    <source>
        <dbReference type="PROSITE" id="PS51462"/>
    </source>
</evidence>
<dbReference type="PANTHER" id="PTHR43046">
    <property type="entry name" value="GDP-MANNOSE MANNOSYL HYDROLASE"/>
    <property type="match status" value="1"/>
</dbReference>
<dbReference type="Pfam" id="PF12535">
    <property type="entry name" value="Nudix_N"/>
    <property type="match status" value="1"/>
</dbReference>
<sequence length="210" mass="24393">MDDLKLLLQQLQAIAQSGKHYTKDVFDYERYDQLEDVAKKLTAKLTGANQKQMDIFFDSDNGYVTPKVDVRAVTFNHENKILLVHEKMEDTWSIPGGWADIGYSPSQIAIKETHEEANIHVTPKRLIAVRDIQIHSYERRNLNYVYKHFIECVPDNDKLNSVDNSETSDAEYFTLEEALNLKLSLHRNLPEDIEMAFKCHASEDWQTIFD</sequence>
<evidence type="ECO:0000313" key="4">
    <source>
        <dbReference type="EMBL" id="KRK63561.1"/>
    </source>
</evidence>
<dbReference type="InterPro" id="IPR015797">
    <property type="entry name" value="NUDIX_hydrolase-like_dom_sf"/>
</dbReference>
<dbReference type="InterPro" id="IPR059176">
    <property type="entry name" value="UDP-X_N"/>
</dbReference>
<dbReference type="Pfam" id="PF00293">
    <property type="entry name" value="NUDIX"/>
    <property type="match status" value="1"/>
</dbReference>
<dbReference type="OrthoDB" id="9804442at2"/>
<dbReference type="EMBL" id="AZDG01000030">
    <property type="protein sequence ID" value="KRK63561.1"/>
    <property type="molecule type" value="Genomic_DNA"/>
</dbReference>
<dbReference type="STRING" id="1423811.FC72_GL001468"/>
<feature type="domain" description="Nudix hydrolase" evidence="3">
    <location>
        <begin position="65"/>
        <end position="197"/>
    </location>
</feature>
<dbReference type="Gene3D" id="3.90.79.10">
    <property type="entry name" value="Nucleoside Triphosphate Pyrophosphohydrolase"/>
    <property type="match status" value="1"/>
</dbReference>
<evidence type="ECO:0000256" key="1">
    <source>
        <dbReference type="ARBA" id="ARBA00001946"/>
    </source>
</evidence>
<reference evidence="4 5" key="1">
    <citation type="journal article" date="2015" name="Genome Announc.">
        <title>Expanding the biotechnology potential of lactobacilli through comparative genomics of 213 strains and associated genera.</title>
        <authorList>
            <person name="Sun Z."/>
            <person name="Harris H.M."/>
            <person name="McCann A."/>
            <person name="Guo C."/>
            <person name="Argimon S."/>
            <person name="Zhang W."/>
            <person name="Yang X."/>
            <person name="Jeffery I.B."/>
            <person name="Cooney J.C."/>
            <person name="Kagawa T.F."/>
            <person name="Liu W."/>
            <person name="Song Y."/>
            <person name="Salvetti E."/>
            <person name="Wrobel A."/>
            <person name="Rasinkangas P."/>
            <person name="Parkhill J."/>
            <person name="Rea M.C."/>
            <person name="O'Sullivan O."/>
            <person name="Ritari J."/>
            <person name="Douillard F.P."/>
            <person name="Paul Ross R."/>
            <person name="Yang R."/>
            <person name="Briner A.E."/>
            <person name="Felis G.E."/>
            <person name="de Vos W.M."/>
            <person name="Barrangou R."/>
            <person name="Klaenhammer T.R."/>
            <person name="Caufield P.W."/>
            <person name="Cui Y."/>
            <person name="Zhang H."/>
            <person name="O'Toole P.W."/>
        </authorList>
    </citation>
    <scope>NUCLEOTIDE SEQUENCE [LARGE SCALE GENOMIC DNA]</scope>
    <source>
        <strain evidence="4 5">DSM 20183</strain>
    </source>
</reference>
<dbReference type="Gene3D" id="6.10.250.1120">
    <property type="match status" value="1"/>
</dbReference>
<organism evidence="4 5">
    <name type="scientific">Companilactobacillus tucceti DSM 20183</name>
    <dbReference type="NCBI Taxonomy" id="1423811"/>
    <lineage>
        <taxon>Bacteria</taxon>
        <taxon>Bacillati</taxon>
        <taxon>Bacillota</taxon>
        <taxon>Bacilli</taxon>
        <taxon>Lactobacillales</taxon>
        <taxon>Lactobacillaceae</taxon>
        <taxon>Companilactobacillus</taxon>
    </lineage>
</organism>
<dbReference type="AlphaFoldDB" id="A0A0R1J3S3"/>
<dbReference type="PATRIC" id="fig|1423811.3.peg.1493"/>
<dbReference type="PROSITE" id="PS51462">
    <property type="entry name" value="NUDIX"/>
    <property type="match status" value="1"/>
</dbReference>
<keyword evidence="5" id="KW-1185">Reference proteome</keyword>
<dbReference type="InterPro" id="IPR000086">
    <property type="entry name" value="NUDIX_hydrolase_dom"/>
</dbReference>
<gene>
    <name evidence="4" type="ORF">FC72_GL001468</name>
</gene>
<protein>
    <recommendedName>
        <fullName evidence="3">Nudix hydrolase domain-containing protein</fullName>
    </recommendedName>
</protein>
<evidence type="ECO:0000256" key="2">
    <source>
        <dbReference type="ARBA" id="ARBA00022801"/>
    </source>
</evidence>
<dbReference type="GO" id="GO:0016787">
    <property type="term" value="F:hydrolase activity"/>
    <property type="evidence" value="ECO:0007669"/>
    <property type="project" value="UniProtKB-KW"/>
</dbReference>
<proteinExistence type="predicted"/>
<evidence type="ECO:0000313" key="5">
    <source>
        <dbReference type="Proteomes" id="UP000050929"/>
    </source>
</evidence>
<comment type="cofactor">
    <cofactor evidence="1">
        <name>Mg(2+)</name>
        <dbReference type="ChEBI" id="CHEBI:18420"/>
    </cofactor>
</comment>
<name>A0A0R1J3S3_9LACO</name>
<dbReference type="SUPFAM" id="SSF55811">
    <property type="entry name" value="Nudix"/>
    <property type="match status" value="1"/>
</dbReference>
<dbReference type="PANTHER" id="PTHR43046:SF16">
    <property type="entry name" value="ADP-RIBOSE PYROPHOSPHATASE YJHB-RELATED"/>
    <property type="match status" value="1"/>
</dbReference>
<dbReference type="RefSeq" id="WP_057767428.1">
    <property type="nucleotide sequence ID" value="NZ_AZDG01000030.1"/>
</dbReference>
<accession>A0A0R1J3S3</accession>